<accession>G0ECZ1</accession>
<evidence type="ECO:0008006" key="3">
    <source>
        <dbReference type="Google" id="ProtNLM"/>
    </source>
</evidence>
<dbReference type="EMBL" id="CP002838">
    <property type="protein sequence ID" value="AEM39711.1"/>
    <property type="molecule type" value="Genomic_DNA"/>
</dbReference>
<dbReference type="eggNOG" id="arCOG06085">
    <property type="taxonomic scope" value="Archaea"/>
</dbReference>
<organism evidence="1 2">
    <name type="scientific">Pyrolobus fumarii (strain DSM 11204 / 1A)</name>
    <dbReference type="NCBI Taxonomy" id="694429"/>
    <lineage>
        <taxon>Archaea</taxon>
        <taxon>Thermoproteota</taxon>
        <taxon>Thermoprotei</taxon>
        <taxon>Desulfurococcales</taxon>
        <taxon>Pyrodictiaceae</taxon>
        <taxon>Pyrolobus</taxon>
    </lineage>
</organism>
<dbReference type="RefSeq" id="WP_014027388.1">
    <property type="nucleotide sequence ID" value="NC_015931.1"/>
</dbReference>
<evidence type="ECO:0000313" key="2">
    <source>
        <dbReference type="Proteomes" id="UP000001037"/>
    </source>
</evidence>
<name>G0ECZ1_PYRF1</name>
<proteinExistence type="predicted"/>
<evidence type="ECO:0000313" key="1">
    <source>
        <dbReference type="EMBL" id="AEM39711.1"/>
    </source>
</evidence>
<protein>
    <recommendedName>
        <fullName evidence="3">VapB-type antitoxin</fullName>
    </recommendedName>
</protein>
<dbReference type="STRING" id="694429.Pyrfu_1858"/>
<dbReference type="Proteomes" id="UP000001037">
    <property type="component" value="Chromosome"/>
</dbReference>
<dbReference type="GeneID" id="52281897"/>
<sequence length="68" mass="8206">MREYVTVKVSRRTLEQLENLKKVFNARSIDDVIQRLLREYRSRLLESLMGVDAGRVSEFREEDRFDSR</sequence>
<dbReference type="HOGENOM" id="CLU_204310_0_0_2"/>
<dbReference type="AlphaFoldDB" id="G0ECZ1"/>
<dbReference type="InParanoid" id="G0ECZ1"/>
<reference evidence="1 2" key="1">
    <citation type="journal article" date="2011" name="Stand. Genomic Sci.">
        <title>Complete genome sequence of the hyperthermophilic chemolithoautotroph Pyrolobus fumarii type strain (1A).</title>
        <authorList>
            <person name="Anderson I."/>
            <person name="Goker M."/>
            <person name="Nolan M."/>
            <person name="Lucas S."/>
            <person name="Hammon N."/>
            <person name="Deshpande S."/>
            <person name="Cheng J.F."/>
            <person name="Tapia R."/>
            <person name="Han C."/>
            <person name="Goodwin L."/>
            <person name="Pitluck S."/>
            <person name="Huntemann M."/>
            <person name="Liolios K."/>
            <person name="Ivanova N."/>
            <person name="Pagani I."/>
            <person name="Mavromatis K."/>
            <person name="Ovchinikova G."/>
            <person name="Pati A."/>
            <person name="Chen A."/>
            <person name="Palaniappan K."/>
            <person name="Land M."/>
            <person name="Hauser L."/>
            <person name="Brambilla E.M."/>
            <person name="Huber H."/>
            <person name="Yasawong M."/>
            <person name="Rohde M."/>
            <person name="Spring S."/>
            <person name="Abt B."/>
            <person name="Sikorski J."/>
            <person name="Wirth R."/>
            <person name="Detter J.C."/>
            <person name="Woyke T."/>
            <person name="Bristow J."/>
            <person name="Eisen J.A."/>
            <person name="Markowitz V."/>
            <person name="Hugenholtz P."/>
            <person name="Kyrpides N.C."/>
            <person name="Klenk H.P."/>
            <person name="Lapidus A."/>
        </authorList>
    </citation>
    <scope>NUCLEOTIDE SEQUENCE [LARGE SCALE GENOMIC DNA]</scope>
    <source>
        <strain evidence="2">DSM 11204 / 1A</strain>
    </source>
</reference>
<dbReference type="KEGG" id="pfm:Pyrfu_1858"/>
<keyword evidence="2" id="KW-1185">Reference proteome</keyword>
<gene>
    <name evidence="1" type="ordered locus">Pyrfu_1858</name>
</gene>